<dbReference type="InterPro" id="IPR002110">
    <property type="entry name" value="Ankyrin_rpt"/>
</dbReference>
<dbReference type="Gene3D" id="1.10.287.70">
    <property type="match status" value="1"/>
</dbReference>
<protein>
    <recommendedName>
        <fullName evidence="4">Cyclic nucleotide-binding domain-containing protein</fullName>
    </recommendedName>
</protein>
<dbReference type="Pfam" id="PF12796">
    <property type="entry name" value="Ank_2"/>
    <property type="match status" value="4"/>
</dbReference>
<proteinExistence type="predicted"/>
<dbReference type="GO" id="GO:0005249">
    <property type="term" value="F:voltage-gated potassium channel activity"/>
    <property type="evidence" value="ECO:0007669"/>
    <property type="project" value="InterPro"/>
</dbReference>
<dbReference type="SUPFAM" id="SSF51206">
    <property type="entry name" value="cAMP-binding domain-like"/>
    <property type="match status" value="1"/>
</dbReference>
<feature type="repeat" description="ANK" evidence="1">
    <location>
        <begin position="1014"/>
        <end position="1046"/>
    </location>
</feature>
<dbReference type="PANTHER" id="PTHR45743">
    <property type="entry name" value="POTASSIUM CHANNEL AKT1"/>
    <property type="match status" value="1"/>
</dbReference>
<dbReference type="SMART" id="SM00248">
    <property type="entry name" value="ANK"/>
    <property type="match status" value="9"/>
</dbReference>
<keyword evidence="1" id="KW-0040">ANK repeat</keyword>
<dbReference type="Gene3D" id="1.25.40.20">
    <property type="entry name" value="Ankyrin repeat-containing domain"/>
    <property type="match status" value="4"/>
</dbReference>
<dbReference type="Gene3D" id="1.10.287.630">
    <property type="entry name" value="Helix hairpin bin"/>
    <property type="match status" value="1"/>
</dbReference>
<accession>A0AB34IH52</accession>
<feature type="compositionally biased region" description="Low complexity" evidence="2">
    <location>
        <begin position="149"/>
        <end position="162"/>
    </location>
</feature>
<keyword evidence="3" id="KW-0812">Transmembrane</keyword>
<feature type="transmembrane region" description="Helical" evidence="3">
    <location>
        <begin position="585"/>
        <end position="606"/>
    </location>
</feature>
<feature type="compositionally biased region" description="Polar residues" evidence="2">
    <location>
        <begin position="137"/>
        <end position="146"/>
    </location>
</feature>
<dbReference type="PROSITE" id="PS50088">
    <property type="entry name" value="ANK_REPEAT"/>
    <property type="match status" value="5"/>
</dbReference>
<feature type="repeat" description="ANK" evidence="1">
    <location>
        <begin position="1113"/>
        <end position="1145"/>
    </location>
</feature>
<evidence type="ECO:0000256" key="3">
    <source>
        <dbReference type="SAM" id="Phobius"/>
    </source>
</evidence>
<feature type="transmembrane region" description="Helical" evidence="3">
    <location>
        <begin position="663"/>
        <end position="689"/>
    </location>
</feature>
<evidence type="ECO:0000256" key="1">
    <source>
        <dbReference type="PROSITE-ProRule" id="PRU00023"/>
    </source>
</evidence>
<keyword evidence="3" id="KW-0472">Membrane</keyword>
<feature type="compositionally biased region" description="Basic and acidic residues" evidence="2">
    <location>
        <begin position="287"/>
        <end position="303"/>
    </location>
</feature>
<feature type="compositionally biased region" description="Low complexity" evidence="2">
    <location>
        <begin position="40"/>
        <end position="59"/>
    </location>
</feature>
<dbReference type="SUPFAM" id="SSF48403">
    <property type="entry name" value="Ankyrin repeat"/>
    <property type="match status" value="1"/>
</dbReference>
<evidence type="ECO:0000313" key="6">
    <source>
        <dbReference type="Proteomes" id="UP001515480"/>
    </source>
</evidence>
<evidence type="ECO:0000259" key="4">
    <source>
        <dbReference type="PROSITE" id="PS50042"/>
    </source>
</evidence>
<keyword evidence="3" id="KW-1133">Transmembrane helix</keyword>
<evidence type="ECO:0000313" key="5">
    <source>
        <dbReference type="EMBL" id="KAL1498719.1"/>
    </source>
</evidence>
<dbReference type="InterPro" id="IPR036770">
    <property type="entry name" value="Ankyrin_rpt-contain_sf"/>
</dbReference>
<feature type="repeat" description="ANK" evidence="1">
    <location>
        <begin position="1287"/>
        <end position="1319"/>
    </location>
</feature>
<feature type="repeat" description="ANK" evidence="1">
    <location>
        <begin position="1212"/>
        <end position="1244"/>
    </location>
</feature>
<gene>
    <name evidence="5" type="ORF">AB1Y20_014029</name>
</gene>
<feature type="domain" description="Cyclic nucleotide-binding" evidence="4">
    <location>
        <begin position="900"/>
        <end position="939"/>
    </location>
</feature>
<dbReference type="Gene3D" id="2.60.120.10">
    <property type="entry name" value="Jelly Rolls"/>
    <property type="match status" value="1"/>
</dbReference>
<keyword evidence="6" id="KW-1185">Reference proteome</keyword>
<feature type="compositionally biased region" description="Low complexity" evidence="2">
    <location>
        <begin position="13"/>
        <end position="30"/>
    </location>
</feature>
<evidence type="ECO:0000256" key="2">
    <source>
        <dbReference type="SAM" id="MobiDB-lite"/>
    </source>
</evidence>
<name>A0AB34IH52_PRYPA</name>
<comment type="caution">
    <text evidence="5">The sequence shown here is derived from an EMBL/GenBank/DDBJ whole genome shotgun (WGS) entry which is preliminary data.</text>
</comment>
<dbReference type="Proteomes" id="UP001515480">
    <property type="component" value="Unassembled WGS sequence"/>
</dbReference>
<reference evidence="5 6" key="1">
    <citation type="journal article" date="2024" name="Science">
        <title>Giant polyketide synthase enzymes in the biosynthesis of giant marine polyether toxins.</title>
        <authorList>
            <person name="Fallon T.R."/>
            <person name="Shende V.V."/>
            <person name="Wierzbicki I.H."/>
            <person name="Pendleton A.L."/>
            <person name="Watervoot N.F."/>
            <person name="Auber R.P."/>
            <person name="Gonzalez D.J."/>
            <person name="Wisecaver J.H."/>
            <person name="Moore B.S."/>
        </authorList>
    </citation>
    <scope>NUCLEOTIDE SEQUENCE [LARGE SCALE GENOMIC DNA]</scope>
    <source>
        <strain evidence="5 6">12B1</strain>
    </source>
</reference>
<dbReference type="PANTHER" id="PTHR45743:SF2">
    <property type="entry name" value="POTASSIUM CHANNEL AKT1"/>
    <property type="match status" value="1"/>
</dbReference>
<dbReference type="PROSITE" id="PS50297">
    <property type="entry name" value="ANK_REP_REGION"/>
    <property type="match status" value="5"/>
</dbReference>
<dbReference type="InterPro" id="IPR045319">
    <property type="entry name" value="KAT/AKT"/>
</dbReference>
<dbReference type="PROSITE" id="PS50042">
    <property type="entry name" value="CNMP_BINDING_3"/>
    <property type="match status" value="2"/>
</dbReference>
<dbReference type="CDD" id="cd00038">
    <property type="entry name" value="CAP_ED"/>
    <property type="match status" value="1"/>
</dbReference>
<sequence>MSALQPGSFGQTGMAPAPGAVALAVPPHGGEAAPSHAAMEAPPSFSFTSPPPFSESAAFTSPQSFLAPASFAPAPASLAPAPSFAALSSFASAPAAAAPPLFAPPPAQSMTQDFNLSSLTQSLNGCAAPFPSEGANWPSQLSSSATPFAEPARPASDAPASSKPDFMWGATYSEPVAAAPPPPVEDVPVEVMASSPAEDSKVAQASPAEESKVAASSPAEESKVFASAPANEVKVEPAPAENLGAVTSSPVEALPVEETTKVEDLEVIPSSSNEVSKAAERSPAPKTADRTPEREGAVKHTEFDDSSSSRSIPLTDTAHCPNETRKSSPSNSFKKMQAKSCGILKRFRSSGRVLQSSQRLQNTPAATVHRRASFVPLGSVKSLPEGHGRARRNSKISLDGMSVASTTTRWLNHTREYAESVVDATATATKFWSCPNPAFRITCVALFYVVVVPYQLSFHLNVTFNVAYAFGYIVDCYVCGASVRNINKQIIAARENAQGSFTGGTGGEQSALSERVKLLKMIRPHVKKLLLCTPWDIALWAVDGCQVYIPWVRLSRIVFAGPTFSFQFGRFELEATGLSYSQARAFRLVTLVSLTCHCLACVLFLLPQLRGASHYKDPPWLVTAIEEEALATLYFRSLYWAMISCTNVGHIDVVAPVGTNLEVFAALMYCILISLVYLFVVGNCSALLLKSHQQVDRFRSKLATIDTFLRERRVRPALSKLVRQHVQDSWKEAKLDESFLDQLPRALRNEVLQDMNMRVLLRAPILAGCNSKMLALLCRVLRRRVFVKGDVLFRPGTVANELFFLESGKVSINGSSVEEAEKTSKPAGKVERVSCAELRQRRESKCSVEGSPKASALLNAFNSEKRSSLADSGGSSRLATKLALAGKAKKVEEQFVKLPGSAIGEVSFLFGVPGKSMFTAATRTVCLGIRRDDLSSVLMDFASDGTQIRHNVVKLVEKDDKAMAAKLEKEASSWQSSEAGELLFAAAKGEVESVRAMLNEKNSDTSKVNTADYDGQTALHLAAGGGHVALLEVLLKSRADVNARDRSGNTPLHEAFARGHFEAAELIHAHGGVLGYSKTASANALCLAVRGGDVDTIGRLLDFGCDPEALNDDGRTSLHVAAAVGNVAVANVLLERGASPNVRDHFGFTPTYEAVRNGHVAVAVVLHQCAGSLGLSTEEAASELNEAVRQDNMDLLKRFIINGANPSAADYDGRTCLHLAACSGNVQMVQFLMEQGVDMNACDRRGGTPLSDAVRGAQIQVVEALLYGGEDDMSLQDSADPNITDRDGRTVLHVATSMGNLELVQMLLKAGAEKDVQDNWGASPKDCATRFGYPELVELLS</sequence>
<dbReference type="InterPro" id="IPR014710">
    <property type="entry name" value="RmlC-like_jellyroll"/>
</dbReference>
<dbReference type="InterPro" id="IPR018490">
    <property type="entry name" value="cNMP-bd_dom_sf"/>
</dbReference>
<feature type="region of interest" description="Disordered" evidence="2">
    <location>
        <begin position="1"/>
        <end position="59"/>
    </location>
</feature>
<organism evidence="5 6">
    <name type="scientific">Prymnesium parvum</name>
    <name type="common">Toxic golden alga</name>
    <dbReference type="NCBI Taxonomy" id="97485"/>
    <lineage>
        <taxon>Eukaryota</taxon>
        <taxon>Haptista</taxon>
        <taxon>Haptophyta</taxon>
        <taxon>Prymnesiophyceae</taxon>
        <taxon>Prymnesiales</taxon>
        <taxon>Prymnesiaceae</taxon>
        <taxon>Prymnesium</taxon>
    </lineage>
</organism>
<dbReference type="PRINTS" id="PR01415">
    <property type="entry name" value="ANKYRIN"/>
</dbReference>
<dbReference type="EMBL" id="JBGBPQ010000027">
    <property type="protein sequence ID" value="KAL1498719.1"/>
    <property type="molecule type" value="Genomic_DNA"/>
</dbReference>
<dbReference type="SUPFAM" id="SSF81324">
    <property type="entry name" value="Voltage-gated potassium channels"/>
    <property type="match status" value="1"/>
</dbReference>
<feature type="region of interest" description="Disordered" evidence="2">
    <location>
        <begin position="130"/>
        <end position="335"/>
    </location>
</feature>
<feature type="repeat" description="ANK" evidence="1">
    <location>
        <begin position="1047"/>
        <end position="1079"/>
    </location>
</feature>
<feature type="domain" description="Cyclic nucleotide-binding" evidence="4">
    <location>
        <begin position="765"/>
        <end position="812"/>
    </location>
</feature>
<dbReference type="InterPro" id="IPR000595">
    <property type="entry name" value="cNMP-bd_dom"/>
</dbReference>